<name>A0A1J5PAR7_9ZZZZ</name>
<dbReference type="InterPro" id="IPR036097">
    <property type="entry name" value="HisK_dim/P_sf"/>
</dbReference>
<accession>A0A1J5PAR7</accession>
<evidence type="ECO:0000256" key="1">
    <source>
        <dbReference type="ARBA" id="ARBA00000085"/>
    </source>
</evidence>
<dbReference type="Pfam" id="PF00512">
    <property type="entry name" value="HisKA"/>
    <property type="match status" value="1"/>
</dbReference>
<sequence>MDLIPLSIYARDPDGYYIFGNHVFLNHYGISAEELNNKHLRDFVRSPQEYAELTSQDQQVLSSNEKLFVSEFKQTDHAGDVKAWRIIKVPFTPEGHNKKAILGIAEDITSRKKQEEDLINLTNSLSKRNKDLEQFSHMVSHDLRGPLATLMGISEVVENIKLEQEDISFFIHGIKESLIKLDKIVRVLNDITSLSS</sequence>
<dbReference type="PANTHER" id="PTHR43304">
    <property type="entry name" value="PHYTOCHROME-LIKE PROTEIN CPH1"/>
    <property type="match status" value="1"/>
</dbReference>
<feature type="domain" description="PAS" evidence="6">
    <location>
        <begin position="1"/>
        <end position="64"/>
    </location>
</feature>
<keyword evidence="5" id="KW-0418">Kinase</keyword>
<comment type="catalytic activity">
    <reaction evidence="1">
        <text>ATP + protein L-histidine = ADP + protein N-phospho-L-histidine.</text>
        <dbReference type="EC" id="2.7.13.3"/>
    </reaction>
</comment>
<organism evidence="7">
    <name type="scientific">mine drainage metagenome</name>
    <dbReference type="NCBI Taxonomy" id="410659"/>
    <lineage>
        <taxon>unclassified sequences</taxon>
        <taxon>metagenomes</taxon>
        <taxon>ecological metagenomes</taxon>
    </lineage>
</organism>
<dbReference type="Pfam" id="PF08448">
    <property type="entry name" value="PAS_4"/>
    <property type="match status" value="1"/>
</dbReference>
<dbReference type="InterPro" id="IPR003661">
    <property type="entry name" value="HisK_dim/P_dom"/>
</dbReference>
<dbReference type="CDD" id="cd00082">
    <property type="entry name" value="HisKA"/>
    <property type="match status" value="1"/>
</dbReference>
<keyword evidence="3" id="KW-0597">Phosphoprotein</keyword>
<evidence type="ECO:0000256" key="2">
    <source>
        <dbReference type="ARBA" id="ARBA00012438"/>
    </source>
</evidence>
<dbReference type="CDD" id="cd00130">
    <property type="entry name" value="PAS"/>
    <property type="match status" value="1"/>
</dbReference>
<evidence type="ECO:0000313" key="7">
    <source>
        <dbReference type="EMBL" id="OIQ64903.1"/>
    </source>
</evidence>
<comment type="caution">
    <text evidence="7">The sequence shown here is derived from an EMBL/GenBank/DDBJ whole genome shotgun (WGS) entry which is preliminary data.</text>
</comment>
<dbReference type="NCBIfam" id="TIGR00229">
    <property type="entry name" value="sensory_box"/>
    <property type="match status" value="1"/>
</dbReference>
<dbReference type="SUPFAM" id="SSF47384">
    <property type="entry name" value="Homodimeric domain of signal transducing histidine kinase"/>
    <property type="match status" value="1"/>
</dbReference>
<dbReference type="GO" id="GO:0000155">
    <property type="term" value="F:phosphorelay sensor kinase activity"/>
    <property type="evidence" value="ECO:0007669"/>
    <property type="project" value="InterPro"/>
</dbReference>
<dbReference type="InterPro" id="IPR052162">
    <property type="entry name" value="Sensor_kinase/Photoreceptor"/>
</dbReference>
<dbReference type="PROSITE" id="PS50112">
    <property type="entry name" value="PAS"/>
    <property type="match status" value="1"/>
</dbReference>
<dbReference type="InterPro" id="IPR013656">
    <property type="entry name" value="PAS_4"/>
</dbReference>
<dbReference type="PANTHER" id="PTHR43304:SF1">
    <property type="entry name" value="PAC DOMAIN-CONTAINING PROTEIN"/>
    <property type="match status" value="1"/>
</dbReference>
<proteinExistence type="predicted"/>
<evidence type="ECO:0000259" key="6">
    <source>
        <dbReference type="PROSITE" id="PS50112"/>
    </source>
</evidence>
<evidence type="ECO:0000256" key="3">
    <source>
        <dbReference type="ARBA" id="ARBA00022553"/>
    </source>
</evidence>
<protein>
    <recommendedName>
        <fullName evidence="2">histidine kinase</fullName>
        <ecNumber evidence="2">2.7.13.3</ecNumber>
    </recommendedName>
</protein>
<evidence type="ECO:0000256" key="5">
    <source>
        <dbReference type="ARBA" id="ARBA00022777"/>
    </source>
</evidence>
<dbReference type="SUPFAM" id="SSF55785">
    <property type="entry name" value="PYP-like sensor domain (PAS domain)"/>
    <property type="match status" value="1"/>
</dbReference>
<gene>
    <name evidence="7" type="primary">arcB_16</name>
    <name evidence="7" type="ORF">GALL_535430</name>
</gene>
<reference evidence="7" key="1">
    <citation type="submission" date="2016-10" db="EMBL/GenBank/DDBJ databases">
        <title>Sequence of Gallionella enrichment culture.</title>
        <authorList>
            <person name="Poehlein A."/>
            <person name="Muehling M."/>
            <person name="Daniel R."/>
        </authorList>
    </citation>
    <scope>NUCLEOTIDE SEQUENCE</scope>
</reference>
<dbReference type="InterPro" id="IPR000014">
    <property type="entry name" value="PAS"/>
</dbReference>
<dbReference type="EC" id="2.7.13.3" evidence="2"/>
<dbReference type="Gene3D" id="1.10.287.130">
    <property type="match status" value="1"/>
</dbReference>
<keyword evidence="4 7" id="KW-0808">Transferase</keyword>
<dbReference type="InterPro" id="IPR035965">
    <property type="entry name" value="PAS-like_dom_sf"/>
</dbReference>
<dbReference type="AlphaFoldDB" id="A0A1J5PAR7"/>
<evidence type="ECO:0000256" key="4">
    <source>
        <dbReference type="ARBA" id="ARBA00022679"/>
    </source>
</evidence>
<dbReference type="EMBL" id="MLJW01007747">
    <property type="protein sequence ID" value="OIQ64903.1"/>
    <property type="molecule type" value="Genomic_DNA"/>
</dbReference>
<dbReference type="Gene3D" id="3.30.450.20">
    <property type="entry name" value="PAS domain"/>
    <property type="match status" value="1"/>
</dbReference>